<feature type="transmembrane region" description="Helical" evidence="7">
    <location>
        <begin position="255"/>
        <end position="280"/>
    </location>
</feature>
<dbReference type="Gene3D" id="1.20.1250.20">
    <property type="entry name" value="MFS general substrate transporter like domains"/>
    <property type="match status" value="2"/>
</dbReference>
<comment type="similarity">
    <text evidence="2">Belongs to the major facilitator superfamily. Nitrate/nitrite porter (TC 2.A.1.8) family.</text>
</comment>
<feature type="transmembrane region" description="Helical" evidence="7">
    <location>
        <begin position="428"/>
        <end position="449"/>
    </location>
</feature>
<evidence type="ECO:0000256" key="5">
    <source>
        <dbReference type="ARBA" id="ARBA00023136"/>
    </source>
</evidence>
<evidence type="ECO:0000256" key="6">
    <source>
        <dbReference type="SAM" id="MobiDB-lite"/>
    </source>
</evidence>
<reference evidence="8 9" key="1">
    <citation type="journal article" date="2014" name="BMC Genomics">
        <title>Comparative genome sequencing reveals chemotype-specific gene clusters in the toxigenic black mold Stachybotrys.</title>
        <authorList>
            <person name="Semeiks J."/>
            <person name="Borek D."/>
            <person name="Otwinowski Z."/>
            <person name="Grishin N.V."/>
        </authorList>
    </citation>
    <scope>NUCLEOTIDE SEQUENCE [LARGE SCALE GENOMIC DNA]</scope>
    <source>
        <strain evidence="8 9">IBT 40285</strain>
    </source>
</reference>
<dbReference type="GO" id="GO:0016020">
    <property type="term" value="C:membrane"/>
    <property type="evidence" value="ECO:0007669"/>
    <property type="project" value="UniProtKB-SubCell"/>
</dbReference>
<dbReference type="EMBL" id="KL660551">
    <property type="protein sequence ID" value="KFA65809.1"/>
    <property type="molecule type" value="Genomic_DNA"/>
</dbReference>
<feature type="transmembrane region" description="Helical" evidence="7">
    <location>
        <begin position="488"/>
        <end position="507"/>
    </location>
</feature>
<dbReference type="SUPFAM" id="SSF103473">
    <property type="entry name" value="MFS general substrate transporter"/>
    <property type="match status" value="1"/>
</dbReference>
<dbReference type="Pfam" id="PF07690">
    <property type="entry name" value="MFS_1"/>
    <property type="match status" value="1"/>
</dbReference>
<feature type="transmembrane region" description="Helical" evidence="7">
    <location>
        <begin position="527"/>
        <end position="546"/>
    </location>
</feature>
<evidence type="ECO:0000313" key="9">
    <source>
        <dbReference type="Proteomes" id="UP000028524"/>
    </source>
</evidence>
<evidence type="ECO:0000256" key="3">
    <source>
        <dbReference type="ARBA" id="ARBA00022692"/>
    </source>
</evidence>
<dbReference type="InterPro" id="IPR036259">
    <property type="entry name" value="MFS_trans_sf"/>
</dbReference>
<keyword evidence="5 7" id="KW-0472">Membrane</keyword>
<evidence type="ECO:0008006" key="10">
    <source>
        <dbReference type="Google" id="ProtNLM"/>
    </source>
</evidence>
<feature type="compositionally biased region" description="Polar residues" evidence="6">
    <location>
        <begin position="1"/>
        <end position="16"/>
    </location>
</feature>
<evidence type="ECO:0000256" key="1">
    <source>
        <dbReference type="ARBA" id="ARBA00004141"/>
    </source>
</evidence>
<feature type="transmembrane region" description="Helical" evidence="7">
    <location>
        <begin position="151"/>
        <end position="182"/>
    </location>
</feature>
<comment type="subcellular location">
    <subcellularLocation>
        <location evidence="1">Membrane</location>
        <topology evidence="1">Multi-pass membrane protein</topology>
    </subcellularLocation>
</comment>
<sequence length="550" mass="58668">MATLDVSGTSSPTIGTMDNDKKKTTSPSGLVSSRTSTHEGYTNTQEEEHKFRWSSLWGHSEVNPINGKSFTFPIFRFWDPYSTAFWLATLGFFVAFLSWFAFSPLVPEAVRDDLGLTQNQIIESNLASLSGTMLVRLIAGPACDKYGPRKVMAVLLILGAVPSGFAALVTNFSGLVAVRFFISILGGTFVPTQAWTTTFFDKSIVGTVNAFAGGWGNMGGGVTGKNHGPRSPGRHLAVMIGLFERYVHAGLSARLAWRVCFPTVPVPCLLLVAGMVLLLGKDHPFGKWSMRHQYTGSGLPVLQGEKVGVEGDKIGDIENSRESGPTTTHALVDTAQSEPLTKATLFKILTDARVWMCAVCYLLTFGLETALDAGLPGLINTLFASDNFNHVDAAYVASTYGLLNLFARPLGGVIADILYSRYGLKAKVWWLLGTAISQGIGMIGLGMYINYSQATIGGVIGFIILIAITGFAANGAAYAVYGHIRPKNIGAVAGIIGAGGNVGGIVYTLIFRFQPGSRAASTLGTKFWISGIVNTVGVLPFFLVSMGDAV</sequence>
<dbReference type="HOGENOM" id="CLU_024204_1_1_1"/>
<accession>A0A084QPC4</accession>
<keyword evidence="4 7" id="KW-1133">Transmembrane helix</keyword>
<dbReference type="InParanoid" id="A0A084QPC4"/>
<feature type="transmembrane region" description="Helical" evidence="7">
    <location>
        <begin position="84"/>
        <end position="102"/>
    </location>
</feature>
<proteinExistence type="inferred from homology"/>
<dbReference type="InterPro" id="IPR011701">
    <property type="entry name" value="MFS"/>
</dbReference>
<dbReference type="PANTHER" id="PTHR23515">
    <property type="entry name" value="HIGH-AFFINITY NITRATE TRANSPORTER 2.3"/>
    <property type="match status" value="1"/>
</dbReference>
<dbReference type="STRING" id="1283841.A0A084QPC4"/>
<name>A0A084QPC4_STAC4</name>
<evidence type="ECO:0000313" key="8">
    <source>
        <dbReference type="EMBL" id="KFA65809.1"/>
    </source>
</evidence>
<protein>
    <recommendedName>
        <fullName evidence="10">Nitrate/nitrite transporter</fullName>
    </recommendedName>
</protein>
<keyword evidence="3 7" id="KW-0812">Transmembrane</keyword>
<feature type="compositionally biased region" description="Polar residues" evidence="6">
    <location>
        <begin position="25"/>
        <end position="44"/>
    </location>
</feature>
<feature type="transmembrane region" description="Helical" evidence="7">
    <location>
        <begin position="455"/>
        <end position="481"/>
    </location>
</feature>
<organism evidence="8 9">
    <name type="scientific">Stachybotrys chlorohalonatus (strain IBT 40285)</name>
    <dbReference type="NCBI Taxonomy" id="1283841"/>
    <lineage>
        <taxon>Eukaryota</taxon>
        <taxon>Fungi</taxon>
        <taxon>Dikarya</taxon>
        <taxon>Ascomycota</taxon>
        <taxon>Pezizomycotina</taxon>
        <taxon>Sordariomycetes</taxon>
        <taxon>Hypocreomycetidae</taxon>
        <taxon>Hypocreales</taxon>
        <taxon>Stachybotryaceae</taxon>
        <taxon>Stachybotrys</taxon>
    </lineage>
</organism>
<dbReference type="InterPro" id="IPR044772">
    <property type="entry name" value="NO3_transporter"/>
</dbReference>
<keyword evidence="9" id="KW-1185">Reference proteome</keyword>
<evidence type="ECO:0000256" key="7">
    <source>
        <dbReference type="SAM" id="Phobius"/>
    </source>
</evidence>
<dbReference type="AlphaFoldDB" id="A0A084QPC4"/>
<feature type="region of interest" description="Disordered" evidence="6">
    <location>
        <begin position="1"/>
        <end position="46"/>
    </location>
</feature>
<dbReference type="Proteomes" id="UP000028524">
    <property type="component" value="Unassembled WGS sequence"/>
</dbReference>
<evidence type="ECO:0000256" key="2">
    <source>
        <dbReference type="ARBA" id="ARBA00008432"/>
    </source>
</evidence>
<gene>
    <name evidence="8" type="ORF">S40285_05370</name>
</gene>
<dbReference type="OrthoDB" id="434240at2759"/>
<evidence type="ECO:0000256" key="4">
    <source>
        <dbReference type="ARBA" id="ARBA00022989"/>
    </source>
</evidence>
<dbReference type="GO" id="GO:0015112">
    <property type="term" value="F:nitrate transmembrane transporter activity"/>
    <property type="evidence" value="ECO:0007669"/>
    <property type="project" value="InterPro"/>
</dbReference>
<dbReference type="OMA" id="TFWAWNL"/>